<evidence type="ECO:0000313" key="2">
    <source>
        <dbReference type="EMBL" id="PZO36652.1"/>
    </source>
</evidence>
<feature type="chain" id="PRO_5016005552" description="SsuA/THI5-like domain-containing protein" evidence="1">
    <location>
        <begin position="26"/>
        <end position="118"/>
    </location>
</feature>
<keyword evidence="1" id="KW-0732">Signal</keyword>
<accession>A0A2W4VW63</accession>
<comment type="caution">
    <text evidence="2">The sequence shown here is derived from an EMBL/GenBank/DDBJ whole genome shotgun (WGS) entry which is preliminary data.</text>
</comment>
<protein>
    <recommendedName>
        <fullName evidence="4">SsuA/THI5-like domain-containing protein</fullName>
    </recommendedName>
</protein>
<sequence length="118" mass="12615">MKKLLLSLLPALLLSTTAIVPASQAADDAMQMPSVEVKMKVTLTPFNLAYLAHQGFFKEQGIPDSSDLMKGFNDGSITAAQVVKAAVDSNRLPSAFLKNDSYIAAVNNQLFSLALSAR</sequence>
<evidence type="ECO:0000256" key="1">
    <source>
        <dbReference type="SAM" id="SignalP"/>
    </source>
</evidence>
<reference evidence="2 3" key="1">
    <citation type="submission" date="2018-04" db="EMBL/GenBank/DDBJ databases">
        <authorList>
            <person name="Go L.Y."/>
            <person name="Mitchell J.A."/>
        </authorList>
    </citation>
    <scope>NUCLEOTIDE SEQUENCE [LARGE SCALE GENOMIC DNA]</scope>
    <source>
        <strain evidence="2">ULC066bin1</strain>
    </source>
</reference>
<evidence type="ECO:0008006" key="4">
    <source>
        <dbReference type="Google" id="ProtNLM"/>
    </source>
</evidence>
<gene>
    <name evidence="2" type="ORF">DCF19_20820</name>
</gene>
<name>A0A2W4VW63_9CYAN</name>
<dbReference type="Proteomes" id="UP000249467">
    <property type="component" value="Unassembled WGS sequence"/>
</dbReference>
<dbReference type="AlphaFoldDB" id="A0A2W4VW63"/>
<feature type="signal peptide" evidence="1">
    <location>
        <begin position="1"/>
        <end position="25"/>
    </location>
</feature>
<dbReference type="EMBL" id="QBML01000038">
    <property type="protein sequence ID" value="PZO36652.1"/>
    <property type="molecule type" value="Genomic_DNA"/>
</dbReference>
<evidence type="ECO:0000313" key="3">
    <source>
        <dbReference type="Proteomes" id="UP000249467"/>
    </source>
</evidence>
<proteinExistence type="predicted"/>
<reference evidence="2 3" key="2">
    <citation type="submission" date="2018-06" db="EMBL/GenBank/DDBJ databases">
        <title>Metagenomic assembly of (sub)arctic Cyanobacteria and their associated microbiome from non-axenic cultures.</title>
        <authorList>
            <person name="Baurain D."/>
        </authorList>
    </citation>
    <scope>NUCLEOTIDE SEQUENCE [LARGE SCALE GENOMIC DNA]</scope>
    <source>
        <strain evidence="2">ULC066bin1</strain>
    </source>
</reference>
<organism evidence="2 3">
    <name type="scientific">Pseudanabaena frigida</name>
    <dbReference type="NCBI Taxonomy" id="945775"/>
    <lineage>
        <taxon>Bacteria</taxon>
        <taxon>Bacillati</taxon>
        <taxon>Cyanobacteriota</taxon>
        <taxon>Cyanophyceae</taxon>
        <taxon>Pseudanabaenales</taxon>
        <taxon>Pseudanabaenaceae</taxon>
        <taxon>Pseudanabaena</taxon>
    </lineage>
</organism>